<evidence type="ECO:0000313" key="1">
    <source>
        <dbReference type="EMBL" id="HGV98183.1"/>
    </source>
</evidence>
<reference evidence="1" key="1">
    <citation type="journal article" date="2020" name="mSystems">
        <title>Genome- and Community-Level Interaction Insights into Carbon Utilization and Element Cycling Functions of Hydrothermarchaeota in Hydrothermal Sediment.</title>
        <authorList>
            <person name="Zhou Z."/>
            <person name="Liu Y."/>
            <person name="Xu W."/>
            <person name="Pan J."/>
            <person name="Luo Z.H."/>
            <person name="Li M."/>
        </authorList>
    </citation>
    <scope>NUCLEOTIDE SEQUENCE [LARGE SCALE GENOMIC DNA]</scope>
    <source>
        <strain evidence="1">SpSt-774</strain>
    </source>
</reference>
<organism evidence="1">
    <name type="scientific">candidate division WOR-3 bacterium</name>
    <dbReference type="NCBI Taxonomy" id="2052148"/>
    <lineage>
        <taxon>Bacteria</taxon>
        <taxon>Bacteria division WOR-3</taxon>
    </lineage>
</organism>
<name>A0A7C4THS6_UNCW3</name>
<protein>
    <submittedName>
        <fullName evidence="1">Uncharacterized protein</fullName>
    </submittedName>
</protein>
<dbReference type="AlphaFoldDB" id="A0A7C4THS6"/>
<accession>A0A7C4THS6</accession>
<gene>
    <name evidence="1" type="ORF">ENV60_07800</name>
</gene>
<sequence>MLNNKFLFIAISISSLFSIINCGKKEEYILLKEIIPGAKIISQNECILEYQGKRFIIGPGDFKKKRDLIYELDLLKLEGPLEIDLRFRRQVILRRR</sequence>
<proteinExistence type="predicted"/>
<dbReference type="EMBL" id="DTGZ01000146">
    <property type="protein sequence ID" value="HGV98183.1"/>
    <property type="molecule type" value="Genomic_DNA"/>
</dbReference>
<comment type="caution">
    <text evidence="1">The sequence shown here is derived from an EMBL/GenBank/DDBJ whole genome shotgun (WGS) entry which is preliminary data.</text>
</comment>